<dbReference type="SUPFAM" id="SSF52833">
    <property type="entry name" value="Thioredoxin-like"/>
    <property type="match status" value="1"/>
</dbReference>
<keyword evidence="2" id="KW-0732">Signal</keyword>
<dbReference type="PANTHER" id="PTHR42852:SF17">
    <property type="entry name" value="THIOREDOXIN-LIKE PROTEIN HI_1115"/>
    <property type="match status" value="1"/>
</dbReference>
<name>A0ABU3H7W2_9BACL</name>
<accession>A0ABU3H7W2</accession>
<dbReference type="CDD" id="cd02966">
    <property type="entry name" value="TlpA_like_family"/>
    <property type="match status" value="1"/>
</dbReference>
<dbReference type="InterPro" id="IPR000866">
    <property type="entry name" value="AhpC/TSA"/>
</dbReference>
<protein>
    <submittedName>
        <fullName evidence="4">Thiol-disulfide isomerase/thioredoxin</fullName>
    </submittedName>
</protein>
<sequence>MKMANHRNLAIAILALAAVSAIVLRQLEDKTETVQHPNATHPAEQAILPANGQTPPFESGAKAGLLAPSFTIQGENGVSYSVGGARDKAVLLNFWASWCDPCQAEAPELNQIAEKYKDTLDIYGINVTSYDYKANAERFVKKHKLVFPVMFDLKGEVYAKYNGSVFPTNVLIDRRGVISEIILGGLTAEQLDGKLEKLMQQKRL</sequence>
<evidence type="ECO:0000259" key="3">
    <source>
        <dbReference type="PROSITE" id="PS51352"/>
    </source>
</evidence>
<evidence type="ECO:0000256" key="2">
    <source>
        <dbReference type="SAM" id="SignalP"/>
    </source>
</evidence>
<reference evidence="4 5" key="1">
    <citation type="submission" date="2023-07" db="EMBL/GenBank/DDBJ databases">
        <title>Genomic Encyclopedia of Type Strains, Phase IV (KMG-IV): sequencing the most valuable type-strain genomes for metagenomic binning, comparative biology and taxonomic classification.</title>
        <authorList>
            <person name="Goeker M."/>
        </authorList>
    </citation>
    <scope>NUCLEOTIDE SEQUENCE [LARGE SCALE GENOMIC DNA]</scope>
    <source>
        <strain evidence="4 5">T98</strain>
    </source>
</reference>
<proteinExistence type="predicted"/>
<evidence type="ECO:0000313" key="5">
    <source>
        <dbReference type="Proteomes" id="UP001248709"/>
    </source>
</evidence>
<keyword evidence="1" id="KW-1015">Disulfide bond</keyword>
<dbReference type="GO" id="GO:0016853">
    <property type="term" value="F:isomerase activity"/>
    <property type="evidence" value="ECO:0007669"/>
    <property type="project" value="UniProtKB-KW"/>
</dbReference>
<dbReference type="RefSeq" id="WP_025701421.1">
    <property type="nucleotide sequence ID" value="NZ_JAUSUY010000009.1"/>
</dbReference>
<keyword evidence="5" id="KW-1185">Reference proteome</keyword>
<dbReference type="Pfam" id="PF00578">
    <property type="entry name" value="AhpC-TSA"/>
    <property type="match status" value="1"/>
</dbReference>
<evidence type="ECO:0000313" key="4">
    <source>
        <dbReference type="EMBL" id="MDT3426914.1"/>
    </source>
</evidence>
<dbReference type="EMBL" id="JAUSUY010000009">
    <property type="protein sequence ID" value="MDT3426914.1"/>
    <property type="molecule type" value="Genomic_DNA"/>
</dbReference>
<comment type="caution">
    <text evidence="4">The sequence shown here is derived from an EMBL/GenBank/DDBJ whole genome shotgun (WGS) entry which is preliminary data.</text>
</comment>
<dbReference type="PROSITE" id="PS51352">
    <property type="entry name" value="THIOREDOXIN_2"/>
    <property type="match status" value="1"/>
</dbReference>
<gene>
    <name evidence="4" type="ORF">J2Z22_002448</name>
</gene>
<dbReference type="InterPro" id="IPR013766">
    <property type="entry name" value="Thioredoxin_domain"/>
</dbReference>
<feature type="domain" description="Thioredoxin" evidence="3">
    <location>
        <begin position="61"/>
        <end position="200"/>
    </location>
</feature>
<organism evidence="4 5">
    <name type="scientific">Paenibacillus forsythiae</name>
    <dbReference type="NCBI Taxonomy" id="365616"/>
    <lineage>
        <taxon>Bacteria</taxon>
        <taxon>Bacillati</taxon>
        <taxon>Bacillota</taxon>
        <taxon>Bacilli</taxon>
        <taxon>Bacillales</taxon>
        <taxon>Paenibacillaceae</taxon>
        <taxon>Paenibacillus</taxon>
    </lineage>
</organism>
<dbReference type="Proteomes" id="UP001248709">
    <property type="component" value="Unassembled WGS sequence"/>
</dbReference>
<dbReference type="InterPro" id="IPR050553">
    <property type="entry name" value="Thioredoxin_ResA/DsbE_sf"/>
</dbReference>
<evidence type="ECO:0000256" key="1">
    <source>
        <dbReference type="ARBA" id="ARBA00023157"/>
    </source>
</evidence>
<dbReference type="InterPro" id="IPR036249">
    <property type="entry name" value="Thioredoxin-like_sf"/>
</dbReference>
<feature type="signal peptide" evidence="2">
    <location>
        <begin position="1"/>
        <end position="17"/>
    </location>
</feature>
<keyword evidence="4" id="KW-0413">Isomerase</keyword>
<feature type="chain" id="PRO_5046315060" evidence="2">
    <location>
        <begin position="18"/>
        <end position="204"/>
    </location>
</feature>
<dbReference type="Gene3D" id="3.40.30.10">
    <property type="entry name" value="Glutaredoxin"/>
    <property type="match status" value="1"/>
</dbReference>
<dbReference type="PANTHER" id="PTHR42852">
    <property type="entry name" value="THIOL:DISULFIDE INTERCHANGE PROTEIN DSBE"/>
    <property type="match status" value="1"/>
</dbReference>